<protein>
    <recommendedName>
        <fullName evidence="3">DUF2971 domain-containing protein</fullName>
    </recommendedName>
</protein>
<dbReference type="EMBL" id="ABOX02000001">
    <property type="protein sequence ID" value="EEF63204.1"/>
    <property type="molecule type" value="Genomic_DNA"/>
</dbReference>
<keyword evidence="2" id="KW-1185">Reference proteome</keyword>
<dbReference type="AlphaFoldDB" id="B9X9Q6"/>
<dbReference type="RefSeq" id="WP_007412511.1">
    <property type="nucleotide sequence ID" value="NZ_ABOX02000001.1"/>
</dbReference>
<dbReference type="OrthoDB" id="190848at2"/>
<evidence type="ECO:0000313" key="2">
    <source>
        <dbReference type="Proteomes" id="UP000003688"/>
    </source>
</evidence>
<evidence type="ECO:0000313" key="1">
    <source>
        <dbReference type="EMBL" id="EEF63204.1"/>
    </source>
</evidence>
<dbReference type="STRING" id="320771.Cflav_PD5839"/>
<dbReference type="Proteomes" id="UP000003688">
    <property type="component" value="Unassembled WGS sequence"/>
</dbReference>
<sequence>MANRVPTKLYKFTSWAPILKQEGNGYVLKQATREALEAGYLYFSLPDDFDDPQDIQPRRELAGASSTIPSRQPQTFAGERQCANGMPDLRQEFNPSNHKEWRGAVEEEHKHSRMFCLAENWNNELMWALYGEDHRGICLSFDAKHPFFETSRPIRYSEVPMEPLAYCKSKVWAFQEEWRLVLPGPEPQKVPFPKETLQEIYLGYRFEESELEELKNVLVKGGYSVTLLQVRRIPQTFGFDTVKIGEVHPENALTP</sequence>
<proteinExistence type="predicted"/>
<name>B9X9Q6_PEDPL</name>
<evidence type="ECO:0008006" key="3">
    <source>
        <dbReference type="Google" id="ProtNLM"/>
    </source>
</evidence>
<comment type="caution">
    <text evidence="1">The sequence shown here is derived from an EMBL/GenBank/DDBJ whole genome shotgun (WGS) entry which is preliminary data.</text>
</comment>
<accession>B9X9Q6</accession>
<organism evidence="1 2">
    <name type="scientific">Pedosphaera parvula (strain Ellin514)</name>
    <dbReference type="NCBI Taxonomy" id="320771"/>
    <lineage>
        <taxon>Bacteria</taxon>
        <taxon>Pseudomonadati</taxon>
        <taxon>Verrucomicrobiota</taxon>
        <taxon>Pedosphaerae</taxon>
        <taxon>Pedosphaerales</taxon>
        <taxon>Pedosphaeraceae</taxon>
        <taxon>Pedosphaera</taxon>
    </lineage>
</organism>
<gene>
    <name evidence="1" type="ORF">Cflav_PD5839</name>
</gene>
<reference evidence="1 2" key="1">
    <citation type="journal article" date="2011" name="J. Bacteriol.">
        <title>Genome sequence of 'Pedosphaera parvula' Ellin514, an aerobic Verrucomicrobial isolate from pasture soil.</title>
        <authorList>
            <person name="Kant R."/>
            <person name="van Passel M.W."/>
            <person name="Sangwan P."/>
            <person name="Palva A."/>
            <person name="Lucas S."/>
            <person name="Copeland A."/>
            <person name="Lapidus A."/>
            <person name="Glavina Del Rio T."/>
            <person name="Dalin E."/>
            <person name="Tice H."/>
            <person name="Bruce D."/>
            <person name="Goodwin L."/>
            <person name="Pitluck S."/>
            <person name="Chertkov O."/>
            <person name="Larimer F.W."/>
            <person name="Land M.L."/>
            <person name="Hauser L."/>
            <person name="Brettin T.S."/>
            <person name="Detter J.C."/>
            <person name="Han S."/>
            <person name="de Vos W.M."/>
            <person name="Janssen P.H."/>
            <person name="Smidt H."/>
        </authorList>
    </citation>
    <scope>NUCLEOTIDE SEQUENCE [LARGE SCALE GENOMIC DNA]</scope>
    <source>
        <strain evidence="1 2">Ellin514</strain>
    </source>
</reference>